<comment type="caution">
    <text evidence="4">The sequence shown here is derived from an EMBL/GenBank/DDBJ whole genome shotgun (WGS) entry which is preliminary data.</text>
</comment>
<gene>
    <name evidence="4" type="ORF">OZSIB_3335</name>
</gene>
<dbReference type="AlphaFoldDB" id="A0A367ZD23"/>
<evidence type="ECO:0000313" key="5">
    <source>
        <dbReference type="Proteomes" id="UP000252355"/>
    </source>
</evidence>
<evidence type="ECO:0008006" key="6">
    <source>
        <dbReference type="Google" id="ProtNLM"/>
    </source>
</evidence>
<organism evidence="4 5">
    <name type="scientific">Candidatus Ozemobacter sibiricus</name>
    <dbReference type="NCBI Taxonomy" id="2268124"/>
    <lineage>
        <taxon>Bacteria</taxon>
        <taxon>Candidatus Ozemobacteria</taxon>
        <taxon>Candidatus Ozemobacterales</taxon>
        <taxon>Candidatus Ozemobacteraceae</taxon>
        <taxon>Candidatus Ozemobacter</taxon>
    </lineage>
</organism>
<evidence type="ECO:0000256" key="3">
    <source>
        <dbReference type="SAM" id="Phobius"/>
    </source>
</evidence>
<keyword evidence="1" id="KW-0175">Coiled coil</keyword>
<feature type="region of interest" description="Disordered" evidence="2">
    <location>
        <begin position="1"/>
        <end position="56"/>
    </location>
</feature>
<keyword evidence="3" id="KW-0472">Membrane</keyword>
<keyword evidence="3" id="KW-0812">Transmembrane</keyword>
<sequence>MPDPATVPPTPSPAPPRPAAPRPAGLPPVASAPKNTTAAAPASGSSAGNPEGAEGQPSRLYRALSTVMYLMLLGIFGATLVAALFTLDFLDILQFRYRIPEALRQRWPLSSYYSFVALHQLPDEERFKELMRRRQQEFDELIARGHADIARRNRELEAAYQNLAKAQEEAYQRRQRELDAVQEELLKQKKQIEDLRQDLEARKAGVDILARQVASEAASLESSLIRFMEEENRLRPVQEIAATMNPQALAAILDEVPDNKLIYDILKGVAPEVSAAVLGFMDPEKAGKILKIAKQPPQLPPPGPSRSYIPPSLNDLIASSAANLR</sequence>
<proteinExistence type="predicted"/>
<protein>
    <recommendedName>
        <fullName evidence="6">Flagellar protein FlbB</fullName>
    </recommendedName>
</protein>
<feature type="compositionally biased region" description="Pro residues" evidence="2">
    <location>
        <begin position="1"/>
        <end position="26"/>
    </location>
</feature>
<dbReference type="Proteomes" id="UP000252355">
    <property type="component" value="Unassembled WGS sequence"/>
</dbReference>
<feature type="coiled-coil region" evidence="1">
    <location>
        <begin position="146"/>
        <end position="202"/>
    </location>
</feature>
<evidence type="ECO:0000256" key="2">
    <source>
        <dbReference type="SAM" id="MobiDB-lite"/>
    </source>
</evidence>
<feature type="compositionally biased region" description="Low complexity" evidence="2">
    <location>
        <begin position="35"/>
        <end position="55"/>
    </location>
</feature>
<accession>A0A367ZD23</accession>
<feature type="transmembrane region" description="Helical" evidence="3">
    <location>
        <begin position="67"/>
        <end position="90"/>
    </location>
</feature>
<reference evidence="4 5" key="1">
    <citation type="submission" date="2018-05" db="EMBL/GenBank/DDBJ databases">
        <title>A metagenomic window into the 2 km-deep terrestrial subsurface aquifer revealed taxonomically and functionally diverse microbial community comprising novel uncultured bacterial lineages.</title>
        <authorList>
            <person name="Kadnikov V.V."/>
            <person name="Mardanov A.V."/>
            <person name="Beletsky A.V."/>
            <person name="Banks D."/>
            <person name="Pimenov N.V."/>
            <person name="Frank Y.A."/>
            <person name="Karnachuk O.V."/>
            <person name="Ravin N.V."/>
        </authorList>
    </citation>
    <scope>NUCLEOTIDE SEQUENCE [LARGE SCALE GENOMIC DNA]</scope>
    <source>
        <strain evidence="4">BY5</strain>
    </source>
</reference>
<evidence type="ECO:0000313" key="4">
    <source>
        <dbReference type="EMBL" id="RCK75988.1"/>
    </source>
</evidence>
<keyword evidence="3" id="KW-1133">Transmembrane helix</keyword>
<dbReference type="EMBL" id="QOQW01000036">
    <property type="protein sequence ID" value="RCK75988.1"/>
    <property type="molecule type" value="Genomic_DNA"/>
</dbReference>
<evidence type="ECO:0000256" key="1">
    <source>
        <dbReference type="SAM" id="Coils"/>
    </source>
</evidence>
<name>A0A367ZD23_9BACT</name>